<sequence>MLLRNGKYSTDIEQMLENRRNLRSHTVIKIRSATIRELEDAFVADGFQTRKNLRDLKTVFNKTDDEYLQMLQGFARIYKY</sequence>
<evidence type="ECO:0000313" key="1">
    <source>
        <dbReference type="EMBL" id="QHT35026.1"/>
    </source>
</evidence>
<proteinExistence type="predicted"/>
<reference evidence="1" key="1">
    <citation type="journal article" date="2020" name="Nature">
        <title>Giant virus diversity and host interactions through global metagenomics.</title>
        <authorList>
            <person name="Schulz F."/>
            <person name="Roux S."/>
            <person name="Paez-Espino D."/>
            <person name="Jungbluth S."/>
            <person name="Walsh D.A."/>
            <person name="Denef V.J."/>
            <person name="McMahon K.D."/>
            <person name="Konstantinidis K.T."/>
            <person name="Eloe-Fadrosh E.A."/>
            <person name="Kyrpides N.C."/>
            <person name="Woyke T."/>
        </authorList>
    </citation>
    <scope>NUCLEOTIDE SEQUENCE</scope>
    <source>
        <strain evidence="1">GVMAG-M-3300009180-1</strain>
    </source>
</reference>
<organism evidence="1">
    <name type="scientific">viral metagenome</name>
    <dbReference type="NCBI Taxonomy" id="1070528"/>
    <lineage>
        <taxon>unclassified sequences</taxon>
        <taxon>metagenomes</taxon>
        <taxon>organismal metagenomes</taxon>
    </lineage>
</organism>
<name>A0A6C0F0L6_9ZZZZ</name>
<protein>
    <submittedName>
        <fullName evidence="1">Uncharacterized protein</fullName>
    </submittedName>
</protein>
<dbReference type="AlphaFoldDB" id="A0A6C0F0L6"/>
<accession>A0A6C0F0L6</accession>
<dbReference type="EMBL" id="MN739012">
    <property type="protein sequence ID" value="QHT35026.1"/>
    <property type="molecule type" value="Genomic_DNA"/>
</dbReference>